<proteinExistence type="predicted"/>
<feature type="domain" description="Fido" evidence="1">
    <location>
        <begin position="1"/>
        <end position="122"/>
    </location>
</feature>
<dbReference type="GO" id="GO:0016301">
    <property type="term" value="F:kinase activity"/>
    <property type="evidence" value="ECO:0007669"/>
    <property type="project" value="InterPro"/>
</dbReference>
<dbReference type="SUPFAM" id="SSF140931">
    <property type="entry name" value="Fic-like"/>
    <property type="match status" value="1"/>
</dbReference>
<dbReference type="InterPro" id="IPR006440">
    <property type="entry name" value="Doc"/>
</dbReference>
<evidence type="ECO:0000313" key="3">
    <source>
        <dbReference type="Proteomes" id="UP000095094"/>
    </source>
</evidence>
<dbReference type="AlphaFoldDB" id="A0A1E5GJD1"/>
<gene>
    <name evidence="2" type="ORF">BCR25_19445</name>
</gene>
<dbReference type="Pfam" id="PF02661">
    <property type="entry name" value="Fic"/>
    <property type="match status" value="1"/>
</dbReference>
<dbReference type="InterPro" id="IPR003812">
    <property type="entry name" value="Fido"/>
</dbReference>
<sequence>MNEQLIIYINNFLQKSTEDVVKPMYGIRDKNSIQLISQSLNQEVFGVELYPTIFDKAAYLWYALSNYHCFYNGNRRTALVTTYIYLRINGYCLMIDGSFYDISLNIVESHIEKEKIKEILQENTVENDKISSENILKQLEIEIRKNSSFQDVIVKLSQT</sequence>
<organism evidence="2 3">
    <name type="scientific">Enterococcus termitis</name>
    <dbReference type="NCBI Taxonomy" id="332950"/>
    <lineage>
        <taxon>Bacteria</taxon>
        <taxon>Bacillati</taxon>
        <taxon>Bacillota</taxon>
        <taxon>Bacilli</taxon>
        <taxon>Lactobacillales</taxon>
        <taxon>Enterococcaceae</taxon>
        <taxon>Enterococcus</taxon>
    </lineage>
</organism>
<dbReference type="OrthoDB" id="9802752at2"/>
<dbReference type="EMBL" id="MIJY01000026">
    <property type="protein sequence ID" value="OEG12787.1"/>
    <property type="molecule type" value="Genomic_DNA"/>
</dbReference>
<keyword evidence="3" id="KW-1185">Reference proteome</keyword>
<accession>A0A1E5GJD1</accession>
<comment type="caution">
    <text evidence="2">The sequence shown here is derived from an EMBL/GenBank/DDBJ whole genome shotgun (WGS) entry which is preliminary data.</text>
</comment>
<dbReference type="PROSITE" id="PS51459">
    <property type="entry name" value="FIDO"/>
    <property type="match status" value="1"/>
</dbReference>
<evidence type="ECO:0000313" key="2">
    <source>
        <dbReference type="EMBL" id="OEG12787.1"/>
    </source>
</evidence>
<dbReference type="InterPro" id="IPR036597">
    <property type="entry name" value="Fido-like_dom_sf"/>
</dbReference>
<dbReference type="InterPro" id="IPR053737">
    <property type="entry name" value="Type_II_TA_Toxin"/>
</dbReference>
<dbReference type="Proteomes" id="UP000095094">
    <property type="component" value="Unassembled WGS sequence"/>
</dbReference>
<dbReference type="PANTHER" id="PTHR39426">
    <property type="entry name" value="HOMOLOGY TO DEATH-ON-CURING PROTEIN OF PHAGE P1"/>
    <property type="match status" value="1"/>
</dbReference>
<reference evidence="3" key="1">
    <citation type="submission" date="2016-09" db="EMBL/GenBank/DDBJ databases">
        <authorList>
            <person name="Gulvik C.A."/>
        </authorList>
    </citation>
    <scope>NUCLEOTIDE SEQUENCE [LARGE SCALE GENOMIC DNA]</scope>
    <source>
        <strain evidence="3">LMG 8895</strain>
    </source>
</reference>
<evidence type="ECO:0000259" key="1">
    <source>
        <dbReference type="PROSITE" id="PS51459"/>
    </source>
</evidence>
<dbReference type="Gene3D" id="1.20.120.1870">
    <property type="entry name" value="Fic/DOC protein, Fido domain"/>
    <property type="match status" value="1"/>
</dbReference>
<protein>
    <recommendedName>
        <fullName evidence="1">Fido domain-containing protein</fullName>
    </recommendedName>
</protein>
<dbReference type="RefSeq" id="WP_069663896.1">
    <property type="nucleotide sequence ID" value="NZ_JBHUJJ010000001.1"/>
</dbReference>
<name>A0A1E5GJD1_9ENTE</name>
<dbReference type="PANTHER" id="PTHR39426:SF1">
    <property type="entry name" value="HOMOLOGY TO DEATH-ON-CURING PROTEIN OF PHAGE P1"/>
    <property type="match status" value="1"/>
</dbReference>
<dbReference type="NCBIfam" id="TIGR01550">
    <property type="entry name" value="DOC_P1"/>
    <property type="match status" value="1"/>
</dbReference>